<dbReference type="RefSeq" id="WP_078672450.1">
    <property type="nucleotide sequence ID" value="NZ_FUWZ01000006.1"/>
</dbReference>
<feature type="transmembrane region" description="Helical" evidence="8">
    <location>
        <begin position="359"/>
        <end position="377"/>
    </location>
</feature>
<dbReference type="AlphaFoldDB" id="A0A1T4TRE0"/>
<evidence type="ECO:0000256" key="8">
    <source>
        <dbReference type="SAM" id="Phobius"/>
    </source>
</evidence>
<dbReference type="EMBL" id="FUWZ01000006">
    <property type="protein sequence ID" value="SKA43016.1"/>
    <property type="molecule type" value="Genomic_DNA"/>
</dbReference>
<evidence type="ECO:0000256" key="3">
    <source>
        <dbReference type="ARBA" id="ARBA00022448"/>
    </source>
</evidence>
<evidence type="ECO:0000256" key="6">
    <source>
        <dbReference type="ARBA" id="ARBA00022989"/>
    </source>
</evidence>
<dbReference type="Proteomes" id="UP000190367">
    <property type="component" value="Unassembled WGS sequence"/>
</dbReference>
<dbReference type="Pfam" id="PF12698">
    <property type="entry name" value="ABC2_membrane_3"/>
    <property type="match status" value="1"/>
</dbReference>
<evidence type="ECO:0000256" key="4">
    <source>
        <dbReference type="ARBA" id="ARBA00022475"/>
    </source>
</evidence>
<dbReference type="OrthoDB" id="9811522at2"/>
<keyword evidence="11" id="KW-1185">Reference proteome</keyword>
<dbReference type="GO" id="GO:0005886">
    <property type="term" value="C:plasma membrane"/>
    <property type="evidence" value="ECO:0007669"/>
    <property type="project" value="UniProtKB-SubCell"/>
</dbReference>
<dbReference type="STRING" id="634771.SAMN04488128_10678"/>
<protein>
    <submittedName>
        <fullName evidence="10">ABC-2 type transport system permease protein</fullName>
    </submittedName>
</protein>
<keyword evidence="6 8" id="KW-1133">Transmembrane helix</keyword>
<evidence type="ECO:0000256" key="7">
    <source>
        <dbReference type="ARBA" id="ARBA00023136"/>
    </source>
</evidence>
<feature type="transmembrane region" description="Helical" evidence="8">
    <location>
        <begin position="295"/>
        <end position="316"/>
    </location>
</feature>
<keyword evidence="4" id="KW-1003">Cell membrane</keyword>
<dbReference type="PANTHER" id="PTHR30294">
    <property type="entry name" value="MEMBRANE COMPONENT OF ABC TRANSPORTER YHHJ-RELATED"/>
    <property type="match status" value="1"/>
</dbReference>
<comment type="subcellular location">
    <subcellularLocation>
        <location evidence="1">Cell membrane</location>
        <topology evidence="1">Multi-pass membrane protein</topology>
    </subcellularLocation>
</comment>
<dbReference type="PROSITE" id="PS51012">
    <property type="entry name" value="ABC_TM2"/>
    <property type="match status" value="1"/>
</dbReference>
<keyword evidence="3" id="KW-0813">Transport</keyword>
<comment type="similarity">
    <text evidence="2">Belongs to the ABC-2 integral membrane protein family.</text>
</comment>
<feature type="transmembrane region" description="Helical" evidence="8">
    <location>
        <begin position="238"/>
        <end position="259"/>
    </location>
</feature>
<feature type="domain" description="ABC transmembrane type-2" evidence="9">
    <location>
        <begin position="130"/>
        <end position="380"/>
    </location>
</feature>
<feature type="transmembrane region" description="Helical" evidence="8">
    <location>
        <begin position="21"/>
        <end position="40"/>
    </location>
</feature>
<sequence>MRPAIFKVMIREWKRILTFPVYYIAMLVLPPVLCLLYAGIYNKHFAKDLPVAIWDEANSPLSRQFTFMLEQTESIHITQQVHSEGELQAMLHSGTVMGAIHFPRRMDEHIKSRRPVYVTIYTNVSYLVPAKLLYKDAAQVLLTAAAGVQLQKLVKTGMPAGKAMALVMPVQLQSFTLYNPRYDYQQYLVPGVIAVAMQMMMIMVVALALNYEQKTGSLEALYEASNGSASNAVMGKSLAYLGVAWLDYMIITLIIYPLFASGAQLFSWGLFTIFTLLMLACISVGMMVSAIFKDLLLACDVGIFYTSPAFVFSGFTFPRWGMPWYDQYYAMIMPLTPFVDAFFKVYFMDLPLRYVRLEMAHMLLFTVVGLPVAILLFQRTLQPSTVQHA</sequence>
<name>A0A1T4TRE0_9BACT</name>
<dbReference type="GO" id="GO:0140359">
    <property type="term" value="F:ABC-type transporter activity"/>
    <property type="evidence" value="ECO:0007669"/>
    <property type="project" value="InterPro"/>
</dbReference>
<gene>
    <name evidence="10" type="ORF">SAMN04488128_10678</name>
</gene>
<feature type="transmembrane region" description="Helical" evidence="8">
    <location>
        <begin position="265"/>
        <end position="288"/>
    </location>
</feature>
<evidence type="ECO:0000313" key="11">
    <source>
        <dbReference type="Proteomes" id="UP000190367"/>
    </source>
</evidence>
<dbReference type="InterPro" id="IPR047817">
    <property type="entry name" value="ABC2_TM_bact-type"/>
</dbReference>
<proteinExistence type="inferred from homology"/>
<evidence type="ECO:0000256" key="1">
    <source>
        <dbReference type="ARBA" id="ARBA00004651"/>
    </source>
</evidence>
<dbReference type="InterPro" id="IPR051449">
    <property type="entry name" value="ABC-2_transporter_component"/>
</dbReference>
<organism evidence="10 11">
    <name type="scientific">Chitinophaga eiseniae</name>
    <dbReference type="NCBI Taxonomy" id="634771"/>
    <lineage>
        <taxon>Bacteria</taxon>
        <taxon>Pseudomonadati</taxon>
        <taxon>Bacteroidota</taxon>
        <taxon>Chitinophagia</taxon>
        <taxon>Chitinophagales</taxon>
        <taxon>Chitinophagaceae</taxon>
        <taxon>Chitinophaga</taxon>
    </lineage>
</organism>
<dbReference type="InterPro" id="IPR013525">
    <property type="entry name" value="ABC2_TM"/>
</dbReference>
<evidence type="ECO:0000256" key="5">
    <source>
        <dbReference type="ARBA" id="ARBA00022692"/>
    </source>
</evidence>
<evidence type="ECO:0000256" key="2">
    <source>
        <dbReference type="ARBA" id="ARBA00007783"/>
    </source>
</evidence>
<keyword evidence="7 8" id="KW-0472">Membrane</keyword>
<feature type="transmembrane region" description="Helical" evidence="8">
    <location>
        <begin position="187"/>
        <end position="209"/>
    </location>
</feature>
<keyword evidence="5 8" id="KW-0812">Transmembrane</keyword>
<accession>A0A1T4TRE0</accession>
<reference evidence="11" key="1">
    <citation type="submission" date="2017-02" db="EMBL/GenBank/DDBJ databases">
        <authorList>
            <person name="Varghese N."/>
            <person name="Submissions S."/>
        </authorList>
    </citation>
    <scope>NUCLEOTIDE SEQUENCE [LARGE SCALE GENOMIC DNA]</scope>
    <source>
        <strain evidence="11">DSM 22224</strain>
    </source>
</reference>
<dbReference type="Gene3D" id="3.40.1710.10">
    <property type="entry name" value="abc type-2 transporter like domain"/>
    <property type="match status" value="1"/>
</dbReference>
<dbReference type="PANTHER" id="PTHR30294:SF46">
    <property type="entry name" value="ABC TRANSPORTER PERMEASE"/>
    <property type="match status" value="1"/>
</dbReference>
<evidence type="ECO:0000259" key="9">
    <source>
        <dbReference type="PROSITE" id="PS51012"/>
    </source>
</evidence>
<evidence type="ECO:0000313" key="10">
    <source>
        <dbReference type="EMBL" id="SKA43016.1"/>
    </source>
</evidence>